<evidence type="ECO:0000313" key="2">
    <source>
        <dbReference type="EMBL" id="CAK9191343.1"/>
    </source>
</evidence>
<evidence type="ECO:0000256" key="1">
    <source>
        <dbReference type="SAM" id="MobiDB-lite"/>
    </source>
</evidence>
<feature type="compositionally biased region" description="Acidic residues" evidence="1">
    <location>
        <begin position="91"/>
        <end position="104"/>
    </location>
</feature>
<gene>
    <name evidence="2" type="ORF">CSSPTR1EN2_LOCUS1343</name>
</gene>
<protein>
    <submittedName>
        <fullName evidence="2">Uncharacterized protein</fullName>
    </submittedName>
</protein>
<proteinExistence type="predicted"/>
<feature type="compositionally biased region" description="Basic and acidic residues" evidence="1">
    <location>
        <begin position="1"/>
        <end position="14"/>
    </location>
</feature>
<accession>A0ABP0TAZ0</accession>
<name>A0ABP0TAZ0_9BRYO</name>
<organism evidence="2 3">
    <name type="scientific">Sphagnum troendelagicum</name>
    <dbReference type="NCBI Taxonomy" id="128251"/>
    <lineage>
        <taxon>Eukaryota</taxon>
        <taxon>Viridiplantae</taxon>
        <taxon>Streptophyta</taxon>
        <taxon>Embryophyta</taxon>
        <taxon>Bryophyta</taxon>
        <taxon>Sphagnophytina</taxon>
        <taxon>Sphagnopsida</taxon>
        <taxon>Sphagnales</taxon>
        <taxon>Sphagnaceae</taxon>
        <taxon>Sphagnum</taxon>
    </lineage>
</organism>
<keyword evidence="3" id="KW-1185">Reference proteome</keyword>
<feature type="region of interest" description="Disordered" evidence="1">
    <location>
        <begin position="1"/>
        <end position="125"/>
    </location>
</feature>
<dbReference type="Proteomes" id="UP001497512">
    <property type="component" value="Chromosome 1"/>
</dbReference>
<dbReference type="EMBL" id="OZ019893">
    <property type="protein sequence ID" value="CAK9191343.1"/>
    <property type="molecule type" value="Genomic_DNA"/>
</dbReference>
<feature type="compositionally biased region" description="Acidic residues" evidence="1">
    <location>
        <begin position="50"/>
        <end position="60"/>
    </location>
</feature>
<feature type="compositionally biased region" description="Basic and acidic residues" evidence="1">
    <location>
        <begin position="186"/>
        <end position="207"/>
    </location>
</feature>
<sequence length="441" mass="48296">MSKEVSDSIGHHDDEGETSTTTPGTDDGEATQERTADALSFHTARLGDAGAEEGDSEELLESNGSTDSCLEQGWPLPLQSQQAEDFRRVEEEEEEEEEEAEAAAEESLVSTPPPKLEERPEGALVGAKAAAAESLVGYPPVPEPEEVLKKEAALAAPLVRAVSSKLEEKPEEAQITTAPSDVTSSSKEKGFDEVPKMEEESEKDSMTRKMPGTIVRHEVEILPVQSLHVTMPQSDYVIPKHLDGTLNGEERGNNNQWIPKAPSSIADSLEQNNDEGYAPISPLSMYEEAPPRQHHRFKEFGKGFKEWPERRSDIITSRSSEFPPGSTTSIGIDVFSGEFEGLLSYWREKDKGKSLPAYPPSTAEVACHLRNEITVIQRILGEEFAPQYSIWKDVEKLSEIVGVQLPDMGDVSDLTKATIGLDLLRVVVGVKDIDDAQTSSI</sequence>
<reference evidence="2 3" key="1">
    <citation type="submission" date="2024-02" db="EMBL/GenBank/DDBJ databases">
        <authorList>
            <consortium name="ELIXIR-Norway"/>
            <consortium name="Elixir Norway"/>
        </authorList>
    </citation>
    <scope>NUCLEOTIDE SEQUENCE [LARGE SCALE GENOMIC DNA]</scope>
</reference>
<evidence type="ECO:0000313" key="3">
    <source>
        <dbReference type="Proteomes" id="UP001497512"/>
    </source>
</evidence>
<feature type="region of interest" description="Disordered" evidence="1">
    <location>
        <begin position="164"/>
        <end position="208"/>
    </location>
</feature>
<feature type="compositionally biased region" description="Polar residues" evidence="1">
    <location>
        <begin position="174"/>
        <end position="185"/>
    </location>
</feature>